<feature type="chain" id="PRO_5020579920" evidence="1">
    <location>
        <begin position="21"/>
        <end position="194"/>
    </location>
</feature>
<dbReference type="Proteomes" id="UP000308181">
    <property type="component" value="Unassembled WGS sequence"/>
</dbReference>
<keyword evidence="1" id="KW-0732">Signal</keyword>
<dbReference type="AlphaFoldDB" id="A0A4U1C5A2"/>
<dbReference type="OrthoDB" id="679501at2"/>
<proteinExistence type="predicted"/>
<dbReference type="RefSeq" id="WP_136824768.1">
    <property type="nucleotide sequence ID" value="NZ_SWBP01000001.1"/>
</dbReference>
<dbReference type="InterPro" id="IPR019850">
    <property type="entry name" value="GldD-like"/>
</dbReference>
<feature type="signal peptide" evidence="1">
    <location>
        <begin position="1"/>
        <end position="20"/>
    </location>
</feature>
<accession>A0A4U1C5A2</accession>
<comment type="caution">
    <text evidence="2">The sequence shown here is derived from an EMBL/GenBank/DDBJ whole genome shotgun (WGS) entry which is preliminary data.</text>
</comment>
<dbReference type="EMBL" id="SWBP01000001">
    <property type="protein sequence ID" value="TKC00559.1"/>
    <property type="molecule type" value="Genomic_DNA"/>
</dbReference>
<dbReference type="NCBIfam" id="TIGR03512">
    <property type="entry name" value="GldD_lipo"/>
    <property type="match status" value="1"/>
</dbReference>
<dbReference type="PROSITE" id="PS51257">
    <property type="entry name" value="PROKAR_LIPOPROTEIN"/>
    <property type="match status" value="1"/>
</dbReference>
<keyword evidence="3" id="KW-1185">Reference proteome</keyword>
<reference evidence="2 3" key="1">
    <citation type="submission" date="2019-04" db="EMBL/GenBank/DDBJ databases">
        <title>Pedobacter sp. AR-3-17 sp. nov., isolated from Arctic soil.</title>
        <authorList>
            <person name="Dahal R.H."/>
            <person name="Kim D.-U."/>
        </authorList>
    </citation>
    <scope>NUCLEOTIDE SEQUENCE [LARGE SCALE GENOMIC DNA]</scope>
    <source>
        <strain evidence="2 3">AR-3-17</strain>
    </source>
</reference>
<evidence type="ECO:0000313" key="2">
    <source>
        <dbReference type="EMBL" id="TKC00559.1"/>
    </source>
</evidence>
<gene>
    <name evidence="2" type="primary">gldD</name>
    <name evidence="2" type="ORF">FA046_02450</name>
</gene>
<evidence type="ECO:0000313" key="3">
    <source>
        <dbReference type="Proteomes" id="UP000308181"/>
    </source>
</evidence>
<evidence type="ECO:0000256" key="1">
    <source>
        <dbReference type="SAM" id="SignalP"/>
    </source>
</evidence>
<keyword evidence="2" id="KW-0449">Lipoprotein</keyword>
<dbReference type="Pfam" id="PF25593">
    <property type="entry name" value="GldD_lipo"/>
    <property type="match status" value="1"/>
</dbReference>
<organism evidence="2 3">
    <name type="scientific">Pedobacter cryophilus</name>
    <dbReference type="NCBI Taxonomy" id="2571271"/>
    <lineage>
        <taxon>Bacteria</taxon>
        <taxon>Pseudomonadati</taxon>
        <taxon>Bacteroidota</taxon>
        <taxon>Sphingobacteriia</taxon>
        <taxon>Sphingobacteriales</taxon>
        <taxon>Sphingobacteriaceae</taxon>
        <taxon>Pedobacter</taxon>
    </lineage>
</organism>
<name>A0A4U1C5A2_9SPHI</name>
<protein>
    <submittedName>
        <fullName evidence="2">Gliding motility lipoprotein GldD</fullName>
    </submittedName>
</protein>
<sequence length="194" mass="22843">MKYYFFILFLVLAISSCSTSEDYAPKPRGYFRIEFPKKSYQLFTNQTPYSFEYPKYAKMYLDSANGNQPNWYNLTFPQFNARLHISYYPINSKQEFDKLVEDSRKLAFKHTVKATGIDEGLIKIPENKVYGIFYTIEGNTASSSQFLLTDSTKHFLRASLYFNEKPKEDSIQPIIKFIKTDIDRMIKTLKWSNN</sequence>